<keyword evidence="2" id="KW-0472">Membrane</keyword>
<evidence type="ECO:0000256" key="1">
    <source>
        <dbReference type="SAM" id="MobiDB-lite"/>
    </source>
</evidence>
<proteinExistence type="predicted"/>
<name>A0A822ZEG4_NELNU</name>
<reference evidence="3 4" key="1">
    <citation type="journal article" date="2020" name="Mol. Biol. Evol.">
        <title>Distinct Expression and Methylation Patterns for Genes with Different Fates following a Single Whole-Genome Duplication in Flowering Plants.</title>
        <authorList>
            <person name="Shi T."/>
            <person name="Rahmani R.S."/>
            <person name="Gugger P.F."/>
            <person name="Wang M."/>
            <person name="Li H."/>
            <person name="Zhang Y."/>
            <person name="Li Z."/>
            <person name="Wang Q."/>
            <person name="Van de Peer Y."/>
            <person name="Marchal K."/>
            <person name="Chen J."/>
        </authorList>
    </citation>
    <scope>NUCLEOTIDE SEQUENCE [LARGE SCALE GENOMIC DNA]</scope>
    <source>
        <tissue evidence="3">Leaf</tissue>
    </source>
</reference>
<organism evidence="3 4">
    <name type="scientific">Nelumbo nucifera</name>
    <name type="common">Sacred lotus</name>
    <dbReference type="NCBI Taxonomy" id="4432"/>
    <lineage>
        <taxon>Eukaryota</taxon>
        <taxon>Viridiplantae</taxon>
        <taxon>Streptophyta</taxon>
        <taxon>Embryophyta</taxon>
        <taxon>Tracheophyta</taxon>
        <taxon>Spermatophyta</taxon>
        <taxon>Magnoliopsida</taxon>
        <taxon>Proteales</taxon>
        <taxon>Nelumbonaceae</taxon>
        <taxon>Nelumbo</taxon>
    </lineage>
</organism>
<evidence type="ECO:0000313" key="3">
    <source>
        <dbReference type="EMBL" id="DAD44584.1"/>
    </source>
</evidence>
<evidence type="ECO:0000313" key="4">
    <source>
        <dbReference type="Proteomes" id="UP000607653"/>
    </source>
</evidence>
<dbReference type="Proteomes" id="UP000607653">
    <property type="component" value="Unassembled WGS sequence"/>
</dbReference>
<comment type="caution">
    <text evidence="3">The sequence shown here is derived from an EMBL/GenBank/DDBJ whole genome shotgun (WGS) entry which is preliminary data.</text>
</comment>
<feature type="region of interest" description="Disordered" evidence="1">
    <location>
        <begin position="58"/>
        <end position="90"/>
    </location>
</feature>
<keyword evidence="4" id="KW-1185">Reference proteome</keyword>
<evidence type="ECO:0000256" key="2">
    <source>
        <dbReference type="SAM" id="Phobius"/>
    </source>
</evidence>
<keyword evidence="2" id="KW-1133">Transmembrane helix</keyword>
<feature type="transmembrane region" description="Helical" evidence="2">
    <location>
        <begin position="20"/>
        <end position="40"/>
    </location>
</feature>
<dbReference type="EMBL" id="DUZY01000007">
    <property type="protein sequence ID" value="DAD44584.1"/>
    <property type="molecule type" value="Genomic_DNA"/>
</dbReference>
<accession>A0A822ZEG4</accession>
<dbReference type="AlphaFoldDB" id="A0A822ZEG4"/>
<gene>
    <name evidence="3" type="ORF">HUJ06_002814</name>
</gene>
<protein>
    <submittedName>
        <fullName evidence="3">Uncharacterized protein</fullName>
    </submittedName>
</protein>
<sequence length="90" mass="10049">MIILPFRSVSLSTLISLSPSFLLLPFSLLFPMVVFTDIVTEQNHRMLQWSPVFGELQQDEQGRSAAHTGKKKEKGRSTAARSVAWSGQNT</sequence>
<keyword evidence="2" id="KW-0812">Transmembrane</keyword>